<evidence type="ECO:0000313" key="1">
    <source>
        <dbReference type="EMBL" id="OAT19168.1"/>
    </source>
</evidence>
<dbReference type="PANTHER" id="PTHR35566:SF1">
    <property type="entry name" value="TYPE VI SECRETION SYSTEM BASEPLATE COMPONENT TSSK1"/>
    <property type="match status" value="1"/>
</dbReference>
<proteinExistence type="predicted"/>
<comment type="caution">
    <text evidence="1">The sequence shown here is derived from an EMBL/GenBank/DDBJ whole genome shotgun (WGS) entry which is preliminary data.</text>
</comment>
<organism evidence="1 2">
    <name type="scientific">Buttiauxella gaviniae ATCC 51604</name>
    <dbReference type="NCBI Taxonomy" id="1354253"/>
    <lineage>
        <taxon>Bacteria</taxon>
        <taxon>Pseudomonadati</taxon>
        <taxon>Pseudomonadota</taxon>
        <taxon>Gammaproteobacteria</taxon>
        <taxon>Enterobacterales</taxon>
        <taxon>Enterobacteriaceae</taxon>
        <taxon>Buttiauxella</taxon>
    </lineage>
</organism>
<dbReference type="InterPro" id="IPR010263">
    <property type="entry name" value="T6SS_TssK"/>
</dbReference>
<dbReference type="Proteomes" id="UP000078504">
    <property type="component" value="Unassembled WGS sequence"/>
</dbReference>
<dbReference type="PANTHER" id="PTHR35566">
    <property type="entry name" value="BLR3599 PROTEIN"/>
    <property type="match status" value="1"/>
</dbReference>
<name>A0A1B7HU44_9ENTR</name>
<dbReference type="EMBL" id="LXEP01000029">
    <property type="protein sequence ID" value="OAT19168.1"/>
    <property type="molecule type" value="Genomic_DNA"/>
</dbReference>
<evidence type="ECO:0000313" key="2">
    <source>
        <dbReference type="Proteomes" id="UP000078504"/>
    </source>
</evidence>
<reference evidence="1 2" key="1">
    <citation type="submission" date="2016-04" db="EMBL/GenBank/DDBJ databases">
        <title>ATOL: Assembling a taxonomically balanced genome-scale reconstruction of the evolutionary history of the Enterobacteriaceae.</title>
        <authorList>
            <person name="Plunkett G.III."/>
            <person name="Neeno-Eckwall E.C."/>
            <person name="Glasner J.D."/>
            <person name="Perna N.T."/>
        </authorList>
    </citation>
    <scope>NUCLEOTIDE SEQUENCE [LARGE SCALE GENOMIC DNA]</scope>
    <source>
        <strain evidence="1 2">ATCC 51604</strain>
    </source>
</reference>
<gene>
    <name evidence="1" type="ORF">M977_02991</name>
</gene>
<dbReference type="Pfam" id="PF05936">
    <property type="entry name" value="T6SS_VasE"/>
    <property type="match status" value="1"/>
</dbReference>
<accession>A0A1B7HU44</accession>
<dbReference type="PATRIC" id="fig|1354253.4.peg.3040"/>
<dbReference type="RefSeq" id="WP_064516429.1">
    <property type="nucleotide sequence ID" value="NZ_LXEP01000029.1"/>
</dbReference>
<dbReference type="AlphaFoldDB" id="A0A1B7HU44"/>
<sequence length="447" mass="50158">MATMKNKVIWQEGLFVKPQHFQQQQRHNDYVLQNHLLALSNINWGFTDLDIDETQLKHGKISINKAIGCLSDGTVFSIPDQDIIPAPLLINELKTSASREIYLALPIISDVINEVEGMHSAGQSSGRYRINYSDVRDLHTNEGDASALALGQLVPCLMSGAEDLSSWVTIPLCRIKERHPNGMLELDPEFIPSVMTTHSSTALTRYLGEVTASVTNRAEELAKRIGAPSQQGIADVAEFMMLQMFNRNQTKFAHRSALARLHPEIFYLDLISLYGELVTFTEESRLSEKLGFYQQENLTETFHQIMPRLRKALSTVLAPRAMNLPLTYMDGIYAAVVNDSTLLQSATFVLAVKAQMPHETLHRQFVQQSKISSVEKIRNVVSVQVPGVQLVPLSTAPRQIPYHANYVYFTLDKNSLAWAEIVRHNGIALHVSGNFPELDLQLWAIRG</sequence>
<dbReference type="NCBIfam" id="TIGR03353">
    <property type="entry name" value="VI_chp_4"/>
    <property type="match status" value="1"/>
</dbReference>
<protein>
    <submittedName>
        <fullName evidence="1">ImpJ/VasE family protein</fullName>
    </submittedName>
</protein>